<feature type="compositionally biased region" description="Acidic residues" evidence="4">
    <location>
        <begin position="219"/>
        <end position="243"/>
    </location>
</feature>
<reference evidence="6" key="1">
    <citation type="submission" date="2022-11" db="UniProtKB">
        <authorList>
            <consortium name="WormBaseParasite"/>
        </authorList>
    </citation>
    <scope>IDENTIFICATION</scope>
</reference>
<protein>
    <submittedName>
        <fullName evidence="6">Uncharacterized protein</fullName>
    </submittedName>
</protein>
<feature type="region of interest" description="Disordered" evidence="4">
    <location>
        <begin position="217"/>
        <end position="243"/>
    </location>
</feature>
<proteinExistence type="inferred from homology"/>
<evidence type="ECO:0000256" key="1">
    <source>
        <dbReference type="ARBA" id="ARBA00022614"/>
    </source>
</evidence>
<keyword evidence="1" id="KW-0433">Leucine-rich repeat</keyword>
<evidence type="ECO:0000256" key="4">
    <source>
        <dbReference type="SAM" id="MobiDB-lite"/>
    </source>
</evidence>
<dbReference type="PANTHER" id="PTHR11375">
    <property type="entry name" value="ACIDIC LEUCINE-RICH NUCLEAR PHOSPHOPROTEIN 32"/>
    <property type="match status" value="1"/>
</dbReference>
<organism evidence="5 6">
    <name type="scientific">Ditylenchus dipsaci</name>
    <dbReference type="NCBI Taxonomy" id="166011"/>
    <lineage>
        <taxon>Eukaryota</taxon>
        <taxon>Metazoa</taxon>
        <taxon>Ecdysozoa</taxon>
        <taxon>Nematoda</taxon>
        <taxon>Chromadorea</taxon>
        <taxon>Rhabditida</taxon>
        <taxon>Tylenchina</taxon>
        <taxon>Tylenchomorpha</taxon>
        <taxon>Sphaerularioidea</taxon>
        <taxon>Anguinidae</taxon>
        <taxon>Anguininae</taxon>
        <taxon>Ditylenchus</taxon>
    </lineage>
</organism>
<dbReference type="SUPFAM" id="SSF52058">
    <property type="entry name" value="L domain-like"/>
    <property type="match status" value="1"/>
</dbReference>
<accession>A0A915CSD5</accession>
<dbReference type="InterPro" id="IPR001611">
    <property type="entry name" value="Leu-rich_rpt"/>
</dbReference>
<dbReference type="Proteomes" id="UP000887574">
    <property type="component" value="Unplaced"/>
</dbReference>
<dbReference type="InterPro" id="IPR045081">
    <property type="entry name" value="AN32"/>
</dbReference>
<dbReference type="InterPro" id="IPR032675">
    <property type="entry name" value="LRR_dom_sf"/>
</dbReference>
<evidence type="ECO:0000256" key="3">
    <source>
        <dbReference type="ARBA" id="ARBA00025777"/>
    </source>
</evidence>
<feature type="region of interest" description="Disordered" evidence="4">
    <location>
        <begin position="1"/>
        <end position="22"/>
    </location>
</feature>
<evidence type="ECO:0000313" key="6">
    <source>
        <dbReference type="WBParaSite" id="jg12126"/>
    </source>
</evidence>
<dbReference type="FunFam" id="3.80.10.10:FF:000131">
    <property type="entry name" value="acidic leucine-rich nuclear phosphoprotein 32-related protein-like"/>
    <property type="match status" value="1"/>
</dbReference>
<dbReference type="PROSITE" id="PS51450">
    <property type="entry name" value="LRR"/>
    <property type="match status" value="2"/>
</dbReference>
<sequence>MTSESARNKGQGRNPLLDHPPRVVPTRITCPSSTTIWYSSKWQDVHLDDGDYLSFEHILVLSTVVSKSSSLKMEALIKTQLNGKEPSEVIELQLDNCDALAIEGLTDEFSNLVILALNGNALSTLKGLPKLESLMSIDLSDNKLSASLDVLVKRCPQLTHVNLSGNDIKEIEKLLPLKNLANLVCLDVMDCPLEKTAGYPKKVFEIIPNLEYLNGLDVNGEEDEEDSSDDVVDEESDDEEVPN</sequence>
<keyword evidence="2" id="KW-0677">Repeat</keyword>
<name>A0A915CSD5_9BILA</name>
<keyword evidence="5" id="KW-1185">Reference proteome</keyword>
<evidence type="ECO:0000256" key="2">
    <source>
        <dbReference type="ARBA" id="ARBA00022737"/>
    </source>
</evidence>
<dbReference type="GO" id="GO:0005634">
    <property type="term" value="C:nucleus"/>
    <property type="evidence" value="ECO:0007669"/>
    <property type="project" value="TreeGrafter"/>
</dbReference>
<dbReference type="AlphaFoldDB" id="A0A915CSD5"/>
<comment type="similarity">
    <text evidence="3">Belongs to the ANP32 family.</text>
</comment>
<dbReference type="Pfam" id="PF14580">
    <property type="entry name" value="LRR_9"/>
    <property type="match status" value="1"/>
</dbReference>
<dbReference type="PANTHER" id="PTHR11375:SF0">
    <property type="entry name" value="ACIDIC LEUCINE-RICH NUCLEAR PHOSPHOPROTEIN 32 FAMILY MEMBER A"/>
    <property type="match status" value="1"/>
</dbReference>
<dbReference type="GO" id="GO:0042393">
    <property type="term" value="F:histone binding"/>
    <property type="evidence" value="ECO:0007669"/>
    <property type="project" value="TreeGrafter"/>
</dbReference>
<dbReference type="WBParaSite" id="jg12126">
    <property type="protein sequence ID" value="jg12126"/>
    <property type="gene ID" value="jg12126"/>
</dbReference>
<dbReference type="Gene3D" id="3.80.10.10">
    <property type="entry name" value="Ribonuclease Inhibitor"/>
    <property type="match status" value="1"/>
</dbReference>
<evidence type="ECO:0000313" key="5">
    <source>
        <dbReference type="Proteomes" id="UP000887574"/>
    </source>
</evidence>